<evidence type="ECO:0000313" key="1">
    <source>
        <dbReference type="EMBL" id="MCK9800076.1"/>
    </source>
</evidence>
<gene>
    <name evidence="1" type="ORF">M1B34_20845</name>
</gene>
<organism evidence="1 2">
    <name type="scientific">Pseudomonas morbosilactucae</name>
    <dbReference type="NCBI Taxonomy" id="2938197"/>
    <lineage>
        <taxon>Bacteria</taxon>
        <taxon>Pseudomonadati</taxon>
        <taxon>Pseudomonadota</taxon>
        <taxon>Gammaproteobacteria</taxon>
        <taxon>Pseudomonadales</taxon>
        <taxon>Pseudomonadaceae</taxon>
        <taxon>Pseudomonas</taxon>
    </lineage>
</organism>
<dbReference type="AlphaFoldDB" id="A0A9X2C7F7"/>
<protein>
    <submittedName>
        <fullName evidence="1">Uncharacterized protein</fullName>
    </submittedName>
</protein>
<name>A0A9X2C7F7_9PSED</name>
<accession>A0A9X2C7F7</accession>
<dbReference type="RefSeq" id="WP_268266121.1">
    <property type="nucleotide sequence ID" value="NZ_JALQCW010000058.1"/>
</dbReference>
<sequence length="348" mass="39388">MQSLHWHDLKDLQGQWAGLGFQVEGAVARPALHVQAYSNGRIRLMLGSSPLFWATLARNCSGWWLVKNPHGWEQGRLLPGLNAADVQRHAQLAPEQRLQAWSRFFVRQLSEHLGDFFYPGFWLARALPPEGSNRRVIERNGLSAWSFRPIHDAHHHLPGFGLDGANFLDTQQPGSVQWLNWVPSGLKLITLHPVDPVAGRLKWWRKTAREGCLPPILLWFVASLDSYVVIDGHYRLQAAIDENLPPSFIVLSATQVDPISPCPEHQQRVLDSLLKRGDAPARNRLTYIESVNDALIQAFDDRPEYNCVTHAWASTDSEPQWCEDVRRCLTEQGLGDQAESVIGRQHPL</sequence>
<comment type="caution">
    <text evidence="1">The sequence shown here is derived from an EMBL/GenBank/DDBJ whole genome shotgun (WGS) entry which is preliminary data.</text>
</comment>
<dbReference type="Proteomes" id="UP001155059">
    <property type="component" value="Unassembled WGS sequence"/>
</dbReference>
<reference evidence="1 2" key="2">
    <citation type="journal article" date="2023" name="Plant Pathol.">
        <title>Dismantling and reorganizing Pseudomonas marginalis sensu#lato.</title>
        <authorList>
            <person name="Sawada H."/>
            <person name="Fujikawa T."/>
            <person name="Satou M."/>
        </authorList>
    </citation>
    <scope>NUCLEOTIDE SEQUENCE [LARGE SCALE GENOMIC DNA]</scope>
    <source>
        <strain evidence="1 2">MAFF 302030</strain>
    </source>
</reference>
<reference evidence="1 2" key="1">
    <citation type="journal article" date="2022" name="Int. J. Syst. Evol. Microbiol.">
        <title>Pseudomonas aegrilactucae sp. nov. and Pseudomonas morbosilactucae sp. nov., pathogens causing bacterial rot of lettuce in Japan.</title>
        <authorList>
            <person name="Sawada H."/>
            <person name="Fujikawa T."/>
            <person name="Satou M."/>
        </authorList>
    </citation>
    <scope>NUCLEOTIDE SEQUENCE [LARGE SCALE GENOMIC DNA]</scope>
    <source>
        <strain evidence="1 2">MAFF 302030</strain>
    </source>
</reference>
<proteinExistence type="predicted"/>
<evidence type="ECO:0000313" key="2">
    <source>
        <dbReference type="Proteomes" id="UP001155059"/>
    </source>
</evidence>
<dbReference type="EMBL" id="JALQCW010000058">
    <property type="protein sequence ID" value="MCK9800076.1"/>
    <property type="molecule type" value="Genomic_DNA"/>
</dbReference>